<sequence>MDIRRGPVLCAVGTTPDEFELDLLSNLYERRGTTLESASAQDAYFSLAVTVRDRLVDRYAKTVATRSG</sequence>
<dbReference type="AlphaFoldDB" id="A0A7W7MSS7"/>
<gene>
    <name evidence="1" type="ORF">BJ971_005591</name>
</gene>
<dbReference type="Proteomes" id="UP000578112">
    <property type="component" value="Unassembled WGS sequence"/>
</dbReference>
<name>A0A7W7MSS7_9ACTN</name>
<keyword evidence="2" id="KW-1185">Reference proteome</keyword>
<dbReference type="EMBL" id="JACHNH010000001">
    <property type="protein sequence ID" value="MBB4765035.1"/>
    <property type="molecule type" value="Genomic_DNA"/>
</dbReference>
<evidence type="ECO:0000313" key="1">
    <source>
        <dbReference type="EMBL" id="MBB4765035.1"/>
    </source>
</evidence>
<comment type="caution">
    <text evidence="1">The sequence shown here is derived from an EMBL/GenBank/DDBJ whole genome shotgun (WGS) entry which is preliminary data.</text>
</comment>
<accession>A0A7W7MSS7</accession>
<evidence type="ECO:0000313" key="2">
    <source>
        <dbReference type="Proteomes" id="UP000578112"/>
    </source>
</evidence>
<proteinExistence type="predicted"/>
<dbReference type="RefSeq" id="WP_184996156.1">
    <property type="nucleotide sequence ID" value="NZ_BOMK01000086.1"/>
</dbReference>
<reference evidence="1 2" key="1">
    <citation type="submission" date="2020-08" db="EMBL/GenBank/DDBJ databases">
        <title>Sequencing the genomes of 1000 actinobacteria strains.</title>
        <authorList>
            <person name="Klenk H.-P."/>
        </authorList>
    </citation>
    <scope>NUCLEOTIDE SEQUENCE [LARGE SCALE GENOMIC DNA]</scope>
    <source>
        <strain evidence="1 2">DSM 43149</strain>
    </source>
</reference>
<protein>
    <submittedName>
        <fullName evidence="1">Uncharacterized protein</fullName>
    </submittedName>
</protein>
<organism evidence="1 2">
    <name type="scientific">Actinoplanes digitatis</name>
    <dbReference type="NCBI Taxonomy" id="1868"/>
    <lineage>
        <taxon>Bacteria</taxon>
        <taxon>Bacillati</taxon>
        <taxon>Actinomycetota</taxon>
        <taxon>Actinomycetes</taxon>
        <taxon>Micromonosporales</taxon>
        <taxon>Micromonosporaceae</taxon>
        <taxon>Actinoplanes</taxon>
    </lineage>
</organism>